<comment type="similarity">
    <text evidence="3">Belongs to the cysteine synthase/cystathionine beta-synthase family.</text>
</comment>
<evidence type="ECO:0000256" key="4">
    <source>
        <dbReference type="ARBA" id="ARBA00012681"/>
    </source>
</evidence>
<evidence type="ECO:0000256" key="1">
    <source>
        <dbReference type="ARBA" id="ARBA00001933"/>
    </source>
</evidence>
<dbReference type="InterPro" id="IPR000644">
    <property type="entry name" value="CBS_dom"/>
</dbReference>
<evidence type="ECO:0000256" key="2">
    <source>
        <dbReference type="ARBA" id="ARBA00004962"/>
    </source>
</evidence>
<comment type="pathway">
    <text evidence="2">Amino-acid biosynthesis; L-cysteine biosynthesis; L-cysteine from L-serine: step 2/2.</text>
</comment>
<reference evidence="12 13" key="1">
    <citation type="submission" date="2015-03" db="EMBL/GenBank/DDBJ databases">
        <authorList>
            <person name="Murphy D."/>
        </authorList>
    </citation>
    <scope>NUCLEOTIDE SEQUENCE [LARGE SCALE GENOMIC DNA]</scope>
    <source>
        <strain evidence="12 13">FCF326</strain>
    </source>
</reference>
<dbReference type="FunFam" id="3.40.50.1100:FF:000003">
    <property type="entry name" value="Cystathionine beta-synthase"/>
    <property type="match status" value="1"/>
</dbReference>
<dbReference type="PROSITE" id="PS00901">
    <property type="entry name" value="CYS_SYNTHASE"/>
    <property type="match status" value="1"/>
</dbReference>
<feature type="domain" description="CBS" evidence="11">
    <location>
        <begin position="371"/>
        <end position="434"/>
    </location>
</feature>
<dbReference type="CDD" id="cd01561">
    <property type="entry name" value="CBS_like"/>
    <property type="match status" value="1"/>
</dbReference>
<sequence length="490" mass="53730">MGYLFFLVRKPLALLSPQRLLTKLILLTQFLLESIMAIPRSVLDLIGHTPLLELTRFDTGPCQLFVKLENQNPGGSIKDRVALSMIEQAEKDGLLQPGGTIIEATAGNTGLGLALVAALKGYKLMLVVPDKMSQEKIFHLRALGAQVLLTRSDVGKGHPAYYQDYALRLAQETPGSFYIDQFNNPANPAAHRTSTGPELWQQMGEHIDAIVVGVGSSGTLSGLSHYFAKVSPTTEFVLADPAGSILADFVDSDHIGDAGSWLVEGIGEDFIPPLSNFSQVKKSYRIDDAEAFSTARTLLREEGVLAGSSTGTLLAAALRYCREQTTPKRVVTFVCDSGNKYLSKMFNDYWLLEQGLLSKPQHGDLRDYITYSHEDGATISVSPQDTLAVAHARMRLYDISQLPVLDGEKVVGLIDEWDLLNAVQADASHFKHPVSSAMTRQVNTLQKEADYRSLLATFNDGHVAVVLDGERFLGLITRTDVLNTWRQKLA</sequence>
<dbReference type="Gene3D" id="3.40.50.1100">
    <property type="match status" value="2"/>
</dbReference>
<accession>A0A0T9KY26</accession>
<dbReference type="GO" id="GO:0016829">
    <property type="term" value="F:lyase activity"/>
    <property type="evidence" value="ECO:0007669"/>
    <property type="project" value="UniProtKB-KW"/>
</dbReference>
<name>A0A0T9KY26_YERKR</name>
<evidence type="ECO:0000259" key="11">
    <source>
        <dbReference type="PROSITE" id="PS51371"/>
    </source>
</evidence>
<keyword evidence="5" id="KW-0663">Pyridoxal phosphate</keyword>
<dbReference type="PANTHER" id="PTHR10314">
    <property type="entry name" value="CYSTATHIONINE BETA-SYNTHASE"/>
    <property type="match status" value="1"/>
</dbReference>
<evidence type="ECO:0000313" key="12">
    <source>
        <dbReference type="EMBL" id="CNE39809.1"/>
    </source>
</evidence>
<dbReference type="InterPro" id="IPR001926">
    <property type="entry name" value="TrpB-like_PALP"/>
</dbReference>
<dbReference type="PROSITE" id="PS51371">
    <property type="entry name" value="CBS"/>
    <property type="match status" value="1"/>
</dbReference>
<dbReference type="EMBL" id="CPYI01000003">
    <property type="protein sequence ID" value="CNE39809.1"/>
    <property type="molecule type" value="Genomic_DNA"/>
</dbReference>
<dbReference type="Pfam" id="PF00571">
    <property type="entry name" value="CBS"/>
    <property type="match status" value="2"/>
</dbReference>
<keyword evidence="10" id="KW-0129">CBS domain</keyword>
<comment type="catalytic activity">
    <reaction evidence="6">
        <text>O-acetyl-L-serine + hydrogen sulfide = L-cysteine + acetate</text>
        <dbReference type="Rhea" id="RHEA:14829"/>
        <dbReference type="ChEBI" id="CHEBI:29919"/>
        <dbReference type="ChEBI" id="CHEBI:30089"/>
        <dbReference type="ChEBI" id="CHEBI:35235"/>
        <dbReference type="ChEBI" id="CHEBI:58340"/>
        <dbReference type="EC" id="2.5.1.47"/>
    </reaction>
</comment>
<dbReference type="InterPro" id="IPR050214">
    <property type="entry name" value="Cys_Synth/Cystath_Beta-Synth"/>
</dbReference>
<dbReference type="SUPFAM" id="SSF54631">
    <property type="entry name" value="CBS-domain pair"/>
    <property type="match status" value="1"/>
</dbReference>
<dbReference type="Proteomes" id="UP000045824">
    <property type="component" value="Unassembled WGS sequence"/>
</dbReference>
<dbReference type="Gene3D" id="3.10.580.10">
    <property type="entry name" value="CBS-domain"/>
    <property type="match status" value="1"/>
</dbReference>
<comment type="cofactor">
    <cofactor evidence="1">
        <name>pyridoxal 5'-phosphate</name>
        <dbReference type="ChEBI" id="CHEBI:597326"/>
    </cofactor>
</comment>
<evidence type="ECO:0000256" key="10">
    <source>
        <dbReference type="PROSITE-ProRule" id="PRU00703"/>
    </source>
</evidence>
<evidence type="ECO:0000313" key="13">
    <source>
        <dbReference type="Proteomes" id="UP000045824"/>
    </source>
</evidence>
<evidence type="ECO:0000256" key="6">
    <source>
        <dbReference type="ARBA" id="ARBA00047931"/>
    </source>
</evidence>
<dbReference type="Pfam" id="PF00291">
    <property type="entry name" value="PALP"/>
    <property type="match status" value="1"/>
</dbReference>
<dbReference type="InterPro" id="IPR046353">
    <property type="entry name" value="CBS_C"/>
</dbReference>
<evidence type="ECO:0000256" key="7">
    <source>
        <dbReference type="ARBA" id="ARBA00072081"/>
    </source>
</evidence>
<dbReference type="SMART" id="SM00116">
    <property type="entry name" value="CBS"/>
    <property type="match status" value="2"/>
</dbReference>
<keyword evidence="12" id="KW-0456">Lyase</keyword>
<dbReference type="GO" id="GO:0006535">
    <property type="term" value="P:cysteine biosynthetic process from serine"/>
    <property type="evidence" value="ECO:0007669"/>
    <property type="project" value="InterPro"/>
</dbReference>
<dbReference type="SUPFAM" id="SSF53686">
    <property type="entry name" value="Tryptophan synthase beta subunit-like PLP-dependent enzymes"/>
    <property type="match status" value="1"/>
</dbReference>
<dbReference type="GO" id="GO:0004124">
    <property type="term" value="F:cysteine synthase activity"/>
    <property type="evidence" value="ECO:0007669"/>
    <property type="project" value="UniProtKB-EC"/>
</dbReference>
<dbReference type="InterPro" id="IPR036052">
    <property type="entry name" value="TrpB-like_PALP_sf"/>
</dbReference>
<dbReference type="AlphaFoldDB" id="A0A0T9KY26"/>
<proteinExistence type="inferred from homology"/>
<dbReference type="EC" id="2.5.1.47" evidence="4"/>
<gene>
    <name evidence="12" type="primary">uptG</name>
    <name evidence="12" type="ORF">ERS008491_01176</name>
</gene>
<dbReference type="CDD" id="cd04608">
    <property type="entry name" value="CBS_pair_CBS"/>
    <property type="match status" value="1"/>
</dbReference>
<dbReference type="InterPro" id="IPR046342">
    <property type="entry name" value="CBS_dom_sf"/>
</dbReference>
<evidence type="ECO:0000256" key="5">
    <source>
        <dbReference type="ARBA" id="ARBA00022898"/>
    </source>
</evidence>
<dbReference type="FunFam" id="3.40.50.1100:FF:000118">
    <property type="entry name" value="Related to CYS4-cystathionine beta-synthase"/>
    <property type="match status" value="1"/>
</dbReference>
<evidence type="ECO:0000256" key="8">
    <source>
        <dbReference type="ARBA" id="ARBA00078257"/>
    </source>
</evidence>
<protein>
    <recommendedName>
        <fullName evidence="7">Cysteine synthase B</fullName>
        <ecNumber evidence="4">2.5.1.47</ecNumber>
    </recommendedName>
    <alternativeName>
        <fullName evidence="8">O-acetylserine (thiol)-lyase B</fullName>
    </alternativeName>
    <alternativeName>
        <fullName evidence="9">O-acetylserine sulfhydrylase B</fullName>
    </alternativeName>
</protein>
<organism evidence="12 13">
    <name type="scientific">Yersinia kristensenii</name>
    <dbReference type="NCBI Taxonomy" id="28152"/>
    <lineage>
        <taxon>Bacteria</taxon>
        <taxon>Pseudomonadati</taxon>
        <taxon>Pseudomonadota</taxon>
        <taxon>Gammaproteobacteria</taxon>
        <taxon>Enterobacterales</taxon>
        <taxon>Yersiniaceae</taxon>
        <taxon>Yersinia</taxon>
    </lineage>
</organism>
<evidence type="ECO:0000256" key="9">
    <source>
        <dbReference type="ARBA" id="ARBA00079153"/>
    </source>
</evidence>
<evidence type="ECO:0000256" key="3">
    <source>
        <dbReference type="ARBA" id="ARBA00007103"/>
    </source>
</evidence>
<dbReference type="InterPro" id="IPR001216">
    <property type="entry name" value="P-phosphate_BS"/>
</dbReference>